<evidence type="ECO:0008006" key="3">
    <source>
        <dbReference type="Google" id="ProtNLM"/>
    </source>
</evidence>
<organism evidence="1 2">
    <name type="scientific">Faecalibacterium hominis</name>
    <name type="common">ex Afrizal et al. 2022</name>
    <dbReference type="NCBI Taxonomy" id="2881265"/>
    <lineage>
        <taxon>Bacteria</taxon>
        <taxon>Bacillati</taxon>
        <taxon>Bacillota</taxon>
        <taxon>Clostridia</taxon>
        <taxon>Eubacteriales</taxon>
        <taxon>Oscillospiraceae</taxon>
        <taxon>Faecalibacterium</taxon>
    </lineage>
</organism>
<sequence>MSNPLNKYCSEANDLKDVKDAMNKIQKLRAQMKNPTRDGMNEALRDAKMSALMEISALEMAQGATSWAPFSAASDSQLYALLGQYEQGLKLHCIAKIGEKAFDEQMKEIQEKTGKRDSFGI</sequence>
<reference evidence="1 2" key="1">
    <citation type="submission" date="2021-10" db="EMBL/GenBank/DDBJ databases">
        <title>Anaerobic single-cell dispensing facilitates the cultivation of human gut bacteria.</title>
        <authorList>
            <person name="Afrizal A."/>
        </authorList>
    </citation>
    <scope>NUCLEOTIDE SEQUENCE [LARGE SCALE GENOMIC DNA]</scope>
    <source>
        <strain evidence="1 2">CLA-AA-H223</strain>
    </source>
</reference>
<evidence type="ECO:0000313" key="1">
    <source>
        <dbReference type="EMBL" id="MCC2213768.1"/>
    </source>
</evidence>
<protein>
    <recommendedName>
        <fullName evidence="3">Phage protein</fullName>
    </recommendedName>
</protein>
<dbReference type="Proteomes" id="UP001199236">
    <property type="component" value="Unassembled WGS sequence"/>
</dbReference>
<accession>A0ABS8FGT9</accession>
<keyword evidence="2" id="KW-1185">Reference proteome</keyword>
<comment type="caution">
    <text evidence="1">The sequence shown here is derived from an EMBL/GenBank/DDBJ whole genome shotgun (WGS) entry which is preliminary data.</text>
</comment>
<dbReference type="EMBL" id="JAJEQO010000014">
    <property type="protein sequence ID" value="MCC2213768.1"/>
    <property type="molecule type" value="Genomic_DNA"/>
</dbReference>
<evidence type="ECO:0000313" key="2">
    <source>
        <dbReference type="Proteomes" id="UP001199236"/>
    </source>
</evidence>
<gene>
    <name evidence="1" type="ORF">LKD34_09730</name>
</gene>
<dbReference type="RefSeq" id="WP_156071031.1">
    <property type="nucleotide sequence ID" value="NZ_JAJEQO010000014.1"/>
</dbReference>
<proteinExistence type="predicted"/>
<name>A0ABS8FGT9_9FIRM</name>